<comment type="catalytic activity">
    <reaction evidence="7">
        <text>L-arginyl-[protein] + 2 S-adenosyl-L-methionine = N(omega),N(omega)'-dimethyl-L-arginyl-[protein] + 2 S-adenosyl-L-homocysteine + 2 H(+)</text>
        <dbReference type="Rhea" id="RHEA:48108"/>
        <dbReference type="Rhea" id="RHEA-COMP:10532"/>
        <dbReference type="Rhea" id="RHEA-COMP:11992"/>
        <dbReference type="ChEBI" id="CHEBI:15378"/>
        <dbReference type="ChEBI" id="CHEBI:29965"/>
        <dbReference type="ChEBI" id="CHEBI:57856"/>
        <dbReference type="ChEBI" id="CHEBI:59789"/>
        <dbReference type="ChEBI" id="CHEBI:88221"/>
        <dbReference type="EC" id="2.1.1.320"/>
    </reaction>
</comment>
<dbReference type="EC" id="2.1.1.320" evidence="3"/>
<protein>
    <recommendedName>
        <fullName evidence="3">type II protein arginine methyltransferase</fullName>
        <ecNumber evidence="3">2.1.1.320</ecNumber>
    </recommendedName>
</protein>
<evidence type="ECO:0000256" key="2">
    <source>
        <dbReference type="ARBA" id="ARBA00005891"/>
    </source>
</evidence>
<keyword evidence="10" id="KW-1185">Reference proteome</keyword>
<dbReference type="AlphaFoldDB" id="A0A0N0P3E5"/>
<dbReference type="GO" id="GO:0032259">
    <property type="term" value="P:methylation"/>
    <property type="evidence" value="ECO:0007669"/>
    <property type="project" value="UniProtKB-KW"/>
</dbReference>
<dbReference type="InterPro" id="IPR038375">
    <property type="entry name" value="NDUFAF7_sf"/>
</dbReference>
<evidence type="ECO:0000256" key="3">
    <source>
        <dbReference type="ARBA" id="ARBA00011935"/>
    </source>
</evidence>
<feature type="region of interest" description="Disordered" evidence="8">
    <location>
        <begin position="67"/>
        <end position="93"/>
    </location>
</feature>
<name>A0A0N0P3E5_LEPSE</name>
<feature type="compositionally biased region" description="Low complexity" evidence="8">
    <location>
        <begin position="67"/>
        <end position="78"/>
    </location>
</feature>
<accession>A0A0N0P3E5</accession>
<dbReference type="GO" id="GO:0035243">
    <property type="term" value="F:protein-arginine omega-N symmetric methyltransferase activity"/>
    <property type="evidence" value="ECO:0007669"/>
    <property type="project" value="UniProtKB-EC"/>
</dbReference>
<proteinExistence type="inferred from homology"/>
<dbReference type="OrthoDB" id="17415at2759"/>
<evidence type="ECO:0000256" key="4">
    <source>
        <dbReference type="ARBA" id="ARBA00022603"/>
    </source>
</evidence>
<dbReference type="Pfam" id="PF02636">
    <property type="entry name" value="Methyltransf_28"/>
    <property type="match status" value="1"/>
</dbReference>
<sequence length="616" mass="69831">MRTRAAFRSCGSSQGFARLHNLVKSTPVASPSSAVAQGSSRTAAPTTTTLAMTGLFLRARLLCSASTSTSTTTPIPTTGRTKESTAVGSRGAESRGEAELAVSGISSLMLHTTPNSGIESSAAKAADFLHRISGAPSVISAKHDITSDARLDEVVAKLEEQRVARQRKLFEDMIVFEGGAVADHPSLGDCLIMRDFVHFALYHNKWGYYPKLFRKYRQLMTVGYFDPIPYASLRNQHDYERYAAKIQESTPGFITPTQIFQPYYGWVLAEYLVTTHRAKFDPREPLIVYDVGAGTGALALSVLNYLAEHFPALYATCEYHAVEQNPHLIQVLRNKLIHHYHHVSIHHLSVLNWRQLEKRRCVVLAIELFSGMPHDCVLWDREEAVSEHWFGFQQHDNLSTAHERYFALQDPMILRYLRYLNWMQEESFHNLKVLCLTDGRETLDPPLRRSIEPNPEDSIFSIATKIGMIHSPWRTAWLPTVQMVFLEVLAQYFPRHHFFAADWSQVRQALPGVNGPVLQVKLRVAKDIYLRKPIDSFHANAGMVDICFPTDFDQLSTVYERICGKQKEVESMRHPVFWQTHGGDKTALFTTRSGYNPLLEDFQQFHVFTSHHSPEL</sequence>
<gene>
    <name evidence="9" type="ORF">ABL78_6901</name>
</gene>
<evidence type="ECO:0000313" key="9">
    <source>
        <dbReference type="EMBL" id="KPI84036.1"/>
    </source>
</evidence>
<keyword evidence="5" id="KW-0808">Transferase</keyword>
<organism evidence="9 10">
    <name type="scientific">Leptomonas seymouri</name>
    <dbReference type="NCBI Taxonomy" id="5684"/>
    <lineage>
        <taxon>Eukaryota</taxon>
        <taxon>Discoba</taxon>
        <taxon>Euglenozoa</taxon>
        <taxon>Kinetoplastea</taxon>
        <taxon>Metakinetoplastina</taxon>
        <taxon>Trypanosomatida</taxon>
        <taxon>Trypanosomatidae</taxon>
        <taxon>Leishmaniinae</taxon>
        <taxon>Leptomonas</taxon>
    </lineage>
</organism>
<keyword evidence="6" id="KW-0496">Mitochondrion</keyword>
<evidence type="ECO:0000256" key="7">
    <source>
        <dbReference type="ARBA" id="ARBA00048612"/>
    </source>
</evidence>
<dbReference type="InterPro" id="IPR029063">
    <property type="entry name" value="SAM-dependent_MTases_sf"/>
</dbReference>
<reference evidence="9 10" key="1">
    <citation type="journal article" date="2015" name="PLoS Pathog.">
        <title>Leptomonas seymouri: Adaptations to the Dixenous Life Cycle Analyzed by Genome Sequencing, Transcriptome Profiling and Co-infection with Leishmania donovani.</title>
        <authorList>
            <person name="Kraeva N."/>
            <person name="Butenko A."/>
            <person name="Hlavacova J."/>
            <person name="Kostygov A."/>
            <person name="Myskova J."/>
            <person name="Grybchuk D."/>
            <person name="Lestinova T."/>
            <person name="Votypka J."/>
            <person name="Volf P."/>
            <person name="Opperdoes F."/>
            <person name="Flegontov P."/>
            <person name="Lukes J."/>
            <person name="Yurchenko V."/>
        </authorList>
    </citation>
    <scope>NUCLEOTIDE SEQUENCE [LARGE SCALE GENOMIC DNA]</scope>
    <source>
        <strain evidence="9 10">ATCC 30220</strain>
    </source>
</reference>
<dbReference type="FunFam" id="3.40.50.12710:FF:000018">
    <property type="entry name" value="Protein arginine methyltransferase NDUFAF7"/>
    <property type="match status" value="1"/>
</dbReference>
<dbReference type="GO" id="GO:0005739">
    <property type="term" value="C:mitochondrion"/>
    <property type="evidence" value="ECO:0007669"/>
    <property type="project" value="UniProtKB-SubCell"/>
</dbReference>
<comment type="subcellular location">
    <subcellularLocation>
        <location evidence="1">Mitochondrion</location>
    </subcellularLocation>
</comment>
<dbReference type="VEuPathDB" id="TriTrypDB:Lsey_0295_0010"/>
<dbReference type="SUPFAM" id="SSF53335">
    <property type="entry name" value="S-adenosyl-L-methionine-dependent methyltransferases"/>
    <property type="match status" value="1"/>
</dbReference>
<dbReference type="OMA" id="LPFAPNM"/>
<dbReference type="PANTHER" id="PTHR12049:SF5">
    <property type="entry name" value="PROTEIN ARGININE METHYLTRANSFERASE NDUFAF7 HOMOLOG, MITOCHONDRIAL"/>
    <property type="match status" value="1"/>
</dbReference>
<dbReference type="Gene3D" id="3.40.50.12710">
    <property type="match status" value="1"/>
</dbReference>
<comment type="caution">
    <text evidence="9">The sequence shown here is derived from an EMBL/GenBank/DDBJ whole genome shotgun (WGS) entry which is preliminary data.</text>
</comment>
<keyword evidence="4" id="KW-0489">Methyltransferase</keyword>
<dbReference type="PANTHER" id="PTHR12049">
    <property type="entry name" value="PROTEIN ARGININE METHYLTRANSFERASE NDUFAF7, MITOCHONDRIAL"/>
    <property type="match status" value="1"/>
</dbReference>
<comment type="similarity">
    <text evidence="2">Belongs to the NDUFAF7 family.</text>
</comment>
<dbReference type="EMBL" id="LJSK01000295">
    <property type="protein sequence ID" value="KPI84036.1"/>
    <property type="molecule type" value="Genomic_DNA"/>
</dbReference>
<evidence type="ECO:0000256" key="6">
    <source>
        <dbReference type="ARBA" id="ARBA00023128"/>
    </source>
</evidence>
<dbReference type="Proteomes" id="UP000038009">
    <property type="component" value="Unassembled WGS sequence"/>
</dbReference>
<evidence type="ECO:0000256" key="8">
    <source>
        <dbReference type="SAM" id="MobiDB-lite"/>
    </source>
</evidence>
<dbReference type="InterPro" id="IPR003788">
    <property type="entry name" value="NDUFAF7"/>
</dbReference>
<evidence type="ECO:0000313" key="10">
    <source>
        <dbReference type="Proteomes" id="UP000038009"/>
    </source>
</evidence>
<evidence type="ECO:0000256" key="1">
    <source>
        <dbReference type="ARBA" id="ARBA00004173"/>
    </source>
</evidence>
<evidence type="ECO:0000256" key="5">
    <source>
        <dbReference type="ARBA" id="ARBA00022679"/>
    </source>
</evidence>